<keyword evidence="3" id="KW-1185">Reference proteome</keyword>
<sequence length="842" mass="94379">MIDFGKLLEDSDEEVPIHPKEIFDTSIRDPKFSYLRGDQQEILSKWFDRRDTDDDLIIKMNTGAGKTTVGLLLLQSSLNEGFGPALYLCLDNQLVDQVIEDGSKLGIRCVAFGADNSIPIDFINNNAVLVTTFQKLFNAKSVFGIQGDVTRMVTNVGSIVVDDAHAALSKAREVFTLSFKSTHSLYRELAGMFMESLKAQSLGTATDIIEGSDKFSILMVPYWSWIEKVEVVTQKISVYARDHNDDQELKFKWAIVRDFLKHYHMLISADKIEITPKCLPIQKIPSFKNAKRRVFMSATLNDDSALIKDMQVSKNAVLSPLSPESASDIGERMILSPFLIDSSLNTAKIAETLAENKDLNVVSLVASDKKAKLWENNNFKKPIPDKIKTVLGKLSSSVGNHVVLSNRYDGVDLPDDMCRILIIHDLPNATTLLEQFSLYARPESKMLKIAQAQKIEQGLGRAVRSVNDYCVVLLCGSDLVSFVSTNEFDRLVSPQTVAQIKLGAQIVGLIKQETAESPIKVLLSTISRSIARDEKWVKLHKQKIAKSNKPYVYVQYVDSAVVERQAFDLACSGQLTQAGEALIQFINQNSQIDDTDKSWFMQLAASYLYEDNRERAMEVQLSSHRINTFLLKPPAGIQYSKITSRNTVQAVKIKEFISGFNEPNGIILHVSNLLDKIAFAPGTSKQFENAFAELGRLLGFESQEPEREFGVGSDVLWNLYEDDYLIIEAKNEVEISRTEIYKSESEQISNSMNWFSDTYVGMNGTPVLVHPSNKTHREAFAPSGTVVLLPQGLMSLTENVKAFFRDIAGNQPQHLTVAEIANKLTQYKMNKRFIYSYLTSVE</sequence>
<dbReference type="Gene3D" id="3.40.50.300">
    <property type="entry name" value="P-loop containing nucleotide triphosphate hydrolases"/>
    <property type="match status" value="2"/>
</dbReference>
<dbReference type="InterPro" id="IPR027417">
    <property type="entry name" value="P-loop_NTPase"/>
</dbReference>
<keyword evidence="2" id="KW-0547">Nucleotide-binding</keyword>
<feature type="domain" description="Helicase ATP-binding" evidence="1">
    <location>
        <begin position="47"/>
        <end position="318"/>
    </location>
</feature>
<dbReference type="PROSITE" id="PS51192">
    <property type="entry name" value="HELICASE_ATP_BIND_1"/>
    <property type="match status" value="1"/>
</dbReference>
<dbReference type="InterPro" id="IPR014001">
    <property type="entry name" value="Helicase_ATP-bd"/>
</dbReference>
<keyword evidence="2" id="KW-0378">Hydrolase</keyword>
<dbReference type="Proteomes" id="UP000316208">
    <property type="component" value="Unassembled WGS sequence"/>
</dbReference>
<dbReference type="GO" id="GO:0004386">
    <property type="term" value="F:helicase activity"/>
    <property type="evidence" value="ECO:0007669"/>
    <property type="project" value="UniProtKB-KW"/>
</dbReference>
<keyword evidence="2" id="KW-0067">ATP-binding</keyword>
<evidence type="ECO:0000313" key="2">
    <source>
        <dbReference type="EMBL" id="TQR40168.1"/>
    </source>
</evidence>
<reference evidence="2 3" key="1">
    <citation type="submission" date="2018-03" db="EMBL/GenBank/DDBJ databases">
        <title>Aerobic endospore-forming bacteria genome sequencing and assembly.</title>
        <authorList>
            <person name="Cavalcante D.A."/>
            <person name="Driks A."/>
            <person name="Putonti C."/>
            <person name="De-Souza M.T."/>
        </authorList>
    </citation>
    <scope>NUCLEOTIDE SEQUENCE [LARGE SCALE GENOMIC DNA]</scope>
    <source>
        <strain evidence="2 3">SDF0028</strain>
    </source>
</reference>
<dbReference type="InterPro" id="IPR006555">
    <property type="entry name" value="ATP-dep_Helicase_C"/>
</dbReference>
<dbReference type="SMART" id="SM00487">
    <property type="entry name" value="DEXDc"/>
    <property type="match status" value="1"/>
</dbReference>
<dbReference type="Pfam" id="PF04851">
    <property type="entry name" value="ResIII"/>
    <property type="match status" value="1"/>
</dbReference>
<name>A0ABY3AGK3_PAEPP</name>
<organism evidence="2 3">
    <name type="scientific">Paenibacillus popilliae</name>
    <name type="common">Bacillus popilliae</name>
    <dbReference type="NCBI Taxonomy" id="78057"/>
    <lineage>
        <taxon>Bacteria</taxon>
        <taxon>Bacillati</taxon>
        <taxon>Bacillota</taxon>
        <taxon>Bacilli</taxon>
        <taxon>Bacillales</taxon>
        <taxon>Paenibacillaceae</taxon>
        <taxon>Paenibacillus</taxon>
    </lineage>
</organism>
<dbReference type="SUPFAM" id="SSF52540">
    <property type="entry name" value="P-loop containing nucleoside triphosphate hydrolases"/>
    <property type="match status" value="1"/>
</dbReference>
<evidence type="ECO:0000313" key="3">
    <source>
        <dbReference type="Proteomes" id="UP000316208"/>
    </source>
</evidence>
<dbReference type="InterPro" id="IPR006935">
    <property type="entry name" value="Helicase/UvrB_N"/>
</dbReference>
<dbReference type="RefSeq" id="WP_142546984.1">
    <property type="nucleotide sequence ID" value="NZ_SADY01000017.1"/>
</dbReference>
<proteinExistence type="predicted"/>
<dbReference type="Pfam" id="PF13307">
    <property type="entry name" value="Helicase_C_2"/>
    <property type="match status" value="1"/>
</dbReference>
<protein>
    <submittedName>
        <fullName evidence="2">DEAD/DEAH box helicase</fullName>
    </submittedName>
</protein>
<keyword evidence="2" id="KW-0347">Helicase</keyword>
<comment type="caution">
    <text evidence="2">The sequence shown here is derived from an EMBL/GenBank/DDBJ whole genome shotgun (WGS) entry which is preliminary data.</text>
</comment>
<evidence type="ECO:0000259" key="1">
    <source>
        <dbReference type="PROSITE" id="PS51192"/>
    </source>
</evidence>
<gene>
    <name evidence="2" type="ORF">C7Y44_28185</name>
</gene>
<dbReference type="EMBL" id="SADY01000017">
    <property type="protein sequence ID" value="TQR40168.1"/>
    <property type="molecule type" value="Genomic_DNA"/>
</dbReference>
<dbReference type="SMART" id="SM00491">
    <property type="entry name" value="HELICc2"/>
    <property type="match status" value="1"/>
</dbReference>
<accession>A0ABY3AGK3</accession>